<feature type="compositionally biased region" description="Polar residues" evidence="1">
    <location>
        <begin position="31"/>
        <end position="50"/>
    </location>
</feature>
<feature type="region of interest" description="Disordered" evidence="1">
    <location>
        <begin position="1238"/>
        <end position="1258"/>
    </location>
</feature>
<dbReference type="SUPFAM" id="SSF52540">
    <property type="entry name" value="P-loop containing nucleoside triphosphate hydrolases"/>
    <property type="match status" value="1"/>
</dbReference>
<dbReference type="GO" id="GO:0005524">
    <property type="term" value="F:ATP binding"/>
    <property type="evidence" value="ECO:0007669"/>
    <property type="project" value="InterPro"/>
</dbReference>
<accession>A0A6A6WKD6</accession>
<dbReference type="RefSeq" id="XP_033605092.1">
    <property type="nucleotide sequence ID" value="XM_033747809.1"/>
</dbReference>
<feature type="region of interest" description="Disordered" evidence="1">
    <location>
        <begin position="272"/>
        <end position="298"/>
    </location>
</feature>
<feature type="compositionally biased region" description="Polar residues" evidence="1">
    <location>
        <begin position="237"/>
        <end position="248"/>
    </location>
</feature>
<feature type="region of interest" description="Disordered" evidence="1">
    <location>
        <begin position="637"/>
        <end position="656"/>
    </location>
</feature>
<dbReference type="PANTHER" id="PTHR23389">
    <property type="entry name" value="CHROMOSOME TRANSMISSION FIDELITY FACTOR 18"/>
    <property type="match status" value="1"/>
</dbReference>
<name>A0A6A6WKD6_9PEZI</name>
<feature type="compositionally biased region" description="Low complexity" evidence="1">
    <location>
        <begin position="1302"/>
        <end position="1316"/>
    </location>
</feature>
<feature type="compositionally biased region" description="Basic and acidic residues" evidence="1">
    <location>
        <begin position="58"/>
        <end position="72"/>
    </location>
</feature>
<feature type="compositionally biased region" description="Basic residues" evidence="1">
    <location>
        <begin position="639"/>
        <end position="652"/>
    </location>
</feature>
<gene>
    <name evidence="3" type="ORF">EJ05DRAFT_506343</name>
</gene>
<feature type="compositionally biased region" description="Polar residues" evidence="1">
    <location>
        <begin position="401"/>
        <end position="410"/>
    </location>
</feature>
<feature type="domain" description="AAA+ ATPase" evidence="2">
    <location>
        <begin position="707"/>
        <end position="905"/>
    </location>
</feature>
<feature type="compositionally biased region" description="Low complexity" evidence="1">
    <location>
        <begin position="144"/>
        <end position="155"/>
    </location>
</feature>
<feature type="compositionally biased region" description="Basic residues" evidence="1">
    <location>
        <begin position="289"/>
        <end position="298"/>
    </location>
</feature>
<sequence length="1316" mass="144073">MAALTIGIAMNLGDTKSLHPFFSKTQDTDYRATNTPKPHQDPTLQGQERFSASDAGSEEVRNEPSKTREPRQRKSLGQQAVSAESKALLENFTKNPELNRSEEACRSASAACAISIDPRIDGYSSGRRQKRRKISLEPGDGAQVTTPVTTGSPSPRLEKQEDLGNLPSNEPNPNLDWRQQLQNAAGEPPARILVEASSPTTFVVDIPQSKHIIPATPPAEMDSASLSPETRTRRSPKTSNTEQLNDESSILKPMPAVLITTPKKMLRLNSSGKFSSPISNSAAKEGRNKAPRTRSKGKGVKAISSCIAIIRYGTITHPSSSNSSSVVLQMDRERTTKIGHEIDSIMSGTSRVMAATVQTHELNIVAAPVRPKNQPKTTHPFFMGKRNVKDENKSTVEAPKTQYSKRSTVTPGKLRSDARVDGTDAESSGSGIARTSTVKRPGSLEAPWPSRGNAHTRGSFEPDLPDSPGSGRSALIRRRLKANATHIVEDEDILRTFGQALRKIPISEVCADNGFPPPSKSIRLPRRHVTNGSVILDKVKRQLSDVLRASDSQPNASSTAVLEPHPAIFGLLDQFEDTLTSFDRGTCDTQAWTHKYAPKKASDVLQSTQSMAILRTWLTSLKVQSVGGVAKDLSEKALGKGKRQKPAKKRKKTNELDDFIVDSDSASDLDELTDPENVSDGPFKRRNGPKSLIRIGDSNSKGSVRKLKNLILISGSHGCGKTAAVYAIAKELNFDVFEINAGSKRSGKDITERVGDMTENHLVSNRQDDPLTVNLVDSDTERAAEAFQKDIASGRQGMMTSFFQKQAGGKKAQPEAKVVKESQSKSARVASQLETTIRQRKSQQQSLILLEEVDVLFEEDKGFWSTVIDLAMQSKRPMILTCNDESLLPMAELTFEAVLRFTPPSEKIVSAYLLLMAAREGHILDRRDVVSLYRAKSEDLRASITELDFWCQMAVGDRKGGLEWIYQRWPPGKDVDSEGKILRVASEGTYLSGMGWIGRDTVHESAITGMVIEEELTRQLWDNWLVDPVDTARMCSTFASPQQAPTSHSREQLETLDFLAEGRSAADVFCRVDLPATRSALADTTQPAISEKARLNYISGLPLLQADHVNDYRNIDTQLAIAMALKLQHLCDDTGPMKARASSIETKSIDIILANKQAEANLPDFSPENVLVTLNPITIPRHDQLYVGTPANSCIVDRPLSLVVVDVAPYVRSIAAADLKLEAARLRLSNLLSEGGRATKRARTTRASRSALEGGARETTRRERWFHKDLNLTAVLKTAGESWAGMSTEVKDDGSDMMTTLSGSQIKSQSASSQEA</sequence>
<feature type="compositionally biased region" description="Polar residues" evidence="1">
    <location>
        <begin position="272"/>
        <end position="282"/>
    </location>
</feature>
<feature type="region of interest" description="Disordered" evidence="1">
    <location>
        <begin position="371"/>
        <end position="472"/>
    </location>
</feature>
<feature type="region of interest" description="Disordered" evidence="1">
    <location>
        <begin position="16"/>
        <end position="85"/>
    </location>
</feature>
<feature type="compositionally biased region" description="Polar residues" evidence="1">
    <location>
        <begin position="425"/>
        <end position="438"/>
    </location>
</feature>
<dbReference type="OrthoDB" id="9996895at2759"/>
<dbReference type="InterPro" id="IPR003593">
    <property type="entry name" value="AAA+_ATPase"/>
</dbReference>
<dbReference type="GO" id="GO:0016887">
    <property type="term" value="F:ATP hydrolysis activity"/>
    <property type="evidence" value="ECO:0007669"/>
    <property type="project" value="InterPro"/>
</dbReference>
<feature type="region of interest" description="Disordered" evidence="1">
    <location>
        <begin position="1286"/>
        <end position="1316"/>
    </location>
</feature>
<evidence type="ECO:0000259" key="2">
    <source>
        <dbReference type="SMART" id="SM00382"/>
    </source>
</evidence>
<evidence type="ECO:0000256" key="1">
    <source>
        <dbReference type="SAM" id="MobiDB-lite"/>
    </source>
</evidence>
<dbReference type="Proteomes" id="UP000799437">
    <property type="component" value="Unassembled WGS sequence"/>
</dbReference>
<evidence type="ECO:0000313" key="4">
    <source>
        <dbReference type="Proteomes" id="UP000799437"/>
    </source>
</evidence>
<feature type="region of interest" description="Disordered" evidence="1">
    <location>
        <begin position="667"/>
        <end position="698"/>
    </location>
</feature>
<dbReference type="SMART" id="SM00382">
    <property type="entry name" value="AAA"/>
    <property type="match status" value="1"/>
</dbReference>
<proteinExistence type="predicted"/>
<evidence type="ECO:0000313" key="3">
    <source>
        <dbReference type="EMBL" id="KAF2762641.1"/>
    </source>
</evidence>
<dbReference type="GO" id="GO:0005634">
    <property type="term" value="C:nucleus"/>
    <property type="evidence" value="ECO:0007669"/>
    <property type="project" value="TreeGrafter"/>
</dbReference>
<dbReference type="GO" id="GO:0003677">
    <property type="term" value="F:DNA binding"/>
    <property type="evidence" value="ECO:0007669"/>
    <property type="project" value="TreeGrafter"/>
</dbReference>
<feature type="region of interest" description="Disordered" evidence="1">
    <location>
        <begin position="211"/>
        <end position="249"/>
    </location>
</feature>
<dbReference type="Pfam" id="PF00004">
    <property type="entry name" value="AAA"/>
    <property type="match status" value="1"/>
</dbReference>
<protein>
    <recommendedName>
        <fullName evidence="2">AAA+ ATPase domain-containing protein</fullName>
    </recommendedName>
</protein>
<dbReference type="EMBL" id="ML996565">
    <property type="protein sequence ID" value="KAF2762641.1"/>
    <property type="molecule type" value="Genomic_DNA"/>
</dbReference>
<dbReference type="PANTHER" id="PTHR23389:SF21">
    <property type="entry name" value="ATPASE FAMILY AAA DOMAIN-CONTAINING PROTEIN 5"/>
    <property type="match status" value="1"/>
</dbReference>
<dbReference type="Gene3D" id="3.40.50.300">
    <property type="entry name" value="P-loop containing nucleotide triphosphate hydrolases"/>
    <property type="match status" value="1"/>
</dbReference>
<dbReference type="InterPro" id="IPR027417">
    <property type="entry name" value="P-loop_NTPase"/>
</dbReference>
<dbReference type="GeneID" id="54488863"/>
<feature type="compositionally biased region" description="Polar residues" evidence="1">
    <location>
        <begin position="166"/>
        <end position="176"/>
    </location>
</feature>
<organism evidence="3 4">
    <name type="scientific">Pseudovirgaria hyperparasitica</name>
    <dbReference type="NCBI Taxonomy" id="470096"/>
    <lineage>
        <taxon>Eukaryota</taxon>
        <taxon>Fungi</taxon>
        <taxon>Dikarya</taxon>
        <taxon>Ascomycota</taxon>
        <taxon>Pezizomycotina</taxon>
        <taxon>Dothideomycetes</taxon>
        <taxon>Dothideomycetes incertae sedis</taxon>
        <taxon>Acrospermales</taxon>
        <taxon>Acrospermaceae</taxon>
        <taxon>Pseudovirgaria</taxon>
    </lineage>
</organism>
<reference evidence="3" key="1">
    <citation type="journal article" date="2020" name="Stud. Mycol.">
        <title>101 Dothideomycetes genomes: a test case for predicting lifestyles and emergence of pathogens.</title>
        <authorList>
            <person name="Haridas S."/>
            <person name="Albert R."/>
            <person name="Binder M."/>
            <person name="Bloem J."/>
            <person name="Labutti K."/>
            <person name="Salamov A."/>
            <person name="Andreopoulos B."/>
            <person name="Baker S."/>
            <person name="Barry K."/>
            <person name="Bills G."/>
            <person name="Bluhm B."/>
            <person name="Cannon C."/>
            <person name="Castanera R."/>
            <person name="Culley D."/>
            <person name="Daum C."/>
            <person name="Ezra D."/>
            <person name="Gonzalez J."/>
            <person name="Henrissat B."/>
            <person name="Kuo A."/>
            <person name="Liang C."/>
            <person name="Lipzen A."/>
            <person name="Lutzoni F."/>
            <person name="Magnuson J."/>
            <person name="Mondo S."/>
            <person name="Nolan M."/>
            <person name="Ohm R."/>
            <person name="Pangilinan J."/>
            <person name="Park H.-J."/>
            <person name="Ramirez L."/>
            <person name="Alfaro M."/>
            <person name="Sun H."/>
            <person name="Tritt A."/>
            <person name="Yoshinaga Y."/>
            <person name="Zwiers L.-H."/>
            <person name="Turgeon B."/>
            <person name="Goodwin S."/>
            <person name="Spatafora J."/>
            <person name="Crous P."/>
            <person name="Grigoriev I."/>
        </authorList>
    </citation>
    <scope>NUCLEOTIDE SEQUENCE</scope>
    <source>
        <strain evidence="3">CBS 121739</strain>
    </source>
</reference>
<keyword evidence="4" id="KW-1185">Reference proteome</keyword>
<dbReference type="InterPro" id="IPR003959">
    <property type="entry name" value="ATPase_AAA_core"/>
</dbReference>
<feature type="region of interest" description="Disordered" evidence="1">
    <location>
        <begin position="119"/>
        <end position="176"/>
    </location>
</feature>